<dbReference type="EMBL" id="JABEPQ010000009">
    <property type="protein sequence ID" value="NNM48281.1"/>
    <property type="molecule type" value="Genomic_DNA"/>
</dbReference>
<dbReference type="AlphaFoldDB" id="A0A849HPE1"/>
<evidence type="ECO:0000313" key="2">
    <source>
        <dbReference type="EMBL" id="NNM48281.1"/>
    </source>
</evidence>
<name>A0A849HPE1_9MICO</name>
<organism evidence="2 3">
    <name type="scientific">Knoellia koreensis</name>
    <dbReference type="NCBI Taxonomy" id="2730921"/>
    <lineage>
        <taxon>Bacteria</taxon>
        <taxon>Bacillati</taxon>
        <taxon>Actinomycetota</taxon>
        <taxon>Actinomycetes</taxon>
        <taxon>Micrococcales</taxon>
        <taxon>Intrasporangiaceae</taxon>
        <taxon>Knoellia</taxon>
    </lineage>
</organism>
<evidence type="ECO:0000313" key="3">
    <source>
        <dbReference type="Proteomes" id="UP000588586"/>
    </source>
</evidence>
<comment type="caution">
    <text evidence="2">The sequence shown here is derived from an EMBL/GenBank/DDBJ whole genome shotgun (WGS) entry which is preliminary data.</text>
</comment>
<proteinExistence type="predicted"/>
<accession>A0A849HPE1</accession>
<gene>
    <name evidence="2" type="ORF">HJG52_20030</name>
</gene>
<dbReference type="RefSeq" id="WP_171245405.1">
    <property type="nucleotide sequence ID" value="NZ_JABEPQ010000009.1"/>
</dbReference>
<keyword evidence="3" id="KW-1185">Reference proteome</keyword>
<reference evidence="2 3" key="1">
    <citation type="submission" date="2020-04" db="EMBL/GenBank/DDBJ databases">
        <title>Knoellia sp. isolate from air conditioner.</title>
        <authorList>
            <person name="Chea S."/>
            <person name="Kim D.-U."/>
        </authorList>
    </citation>
    <scope>NUCLEOTIDE SEQUENCE [LARGE SCALE GENOMIC DNA]</scope>
    <source>
        <strain evidence="2 3">DB2414S</strain>
    </source>
</reference>
<sequence length="273" mass="28862">MTGLAALAAVVLSASSAMAAPVSITSADEVYAYTWGTARVEIAGNYGAPQGFGRSALEVDTVNATDDGAHNEAAAGLWSRFRIAGQPEAWLLGDLTELSVWAYRDGNSVHKTLPTFKLIMDIGAGAYLELELRAQDNPQLAIGDDTWTKLDLAGDTQWTMEQRGSVFFDSLFPDASKQTATLQEIAERFPWGSASLRVDLLYLSQGDVYGGAQAPGSLYTAFDGATLSTATGSSTFDFEAGAASKDECKNGGWAIGSTWKNQGECIASFVTAP</sequence>
<dbReference type="Proteomes" id="UP000588586">
    <property type="component" value="Unassembled WGS sequence"/>
</dbReference>
<feature type="signal peptide" evidence="1">
    <location>
        <begin position="1"/>
        <end position="19"/>
    </location>
</feature>
<protein>
    <submittedName>
        <fullName evidence="2">Uncharacterized protein</fullName>
    </submittedName>
</protein>
<evidence type="ECO:0000256" key="1">
    <source>
        <dbReference type="SAM" id="SignalP"/>
    </source>
</evidence>
<keyword evidence="1" id="KW-0732">Signal</keyword>
<feature type="chain" id="PRO_5033035419" evidence="1">
    <location>
        <begin position="20"/>
        <end position="273"/>
    </location>
</feature>